<comment type="caution">
    <text evidence="2">The sequence shown here is derived from an EMBL/GenBank/DDBJ whole genome shotgun (WGS) entry which is preliminary data.</text>
</comment>
<protein>
    <submittedName>
        <fullName evidence="2">Uncharacterized protein</fullName>
    </submittedName>
</protein>
<gene>
    <name evidence="2" type="ORF">AAAT87_10555</name>
</gene>
<sequence>MIKNNNSKCLLKVLEEKRDEQMNKGNEAENALKAVFDKFGIIYEFKHIELIVDCGGKEHGHLYDFLVEIGKNKYGIDIDKPLEDKKMDELVVGFGIEPRRYKSQMVSAISNGVSKGLIGKQQLIKIIESGLPVTNDMIDVASFFYNKCIEFECKNRPILEPMEESLMNDEDNKYINSIKGALNEKIGGEYGEVVYGGKVIPTVTTKTPFTTVTCGTNGYKGGDWGHGSRTYVKVEGGILSEYEIRKIDEDKDGSSSGFEIAVGGDCELDSMIETFEAIASNLKKMKEEISILDKKDTK</sequence>
<evidence type="ECO:0000256" key="1">
    <source>
        <dbReference type="SAM" id="Coils"/>
    </source>
</evidence>
<organism evidence="2 3">
    <name type="scientific">Segatella sinensis</name>
    <dbReference type="NCBI Taxonomy" id="3085167"/>
    <lineage>
        <taxon>Bacteria</taxon>
        <taxon>Pseudomonadati</taxon>
        <taxon>Bacteroidota</taxon>
        <taxon>Bacteroidia</taxon>
        <taxon>Bacteroidales</taxon>
        <taxon>Prevotellaceae</taxon>
        <taxon>Segatella</taxon>
    </lineage>
</organism>
<keyword evidence="1" id="KW-0175">Coiled coil</keyword>
<feature type="coiled-coil region" evidence="1">
    <location>
        <begin position="4"/>
        <end position="31"/>
    </location>
</feature>
<accession>A0ABV1G097</accession>
<evidence type="ECO:0000313" key="3">
    <source>
        <dbReference type="Proteomes" id="UP001465717"/>
    </source>
</evidence>
<dbReference type="RefSeq" id="WP_349226379.1">
    <property type="nucleotide sequence ID" value="NZ_JBBNFG020000005.1"/>
</dbReference>
<evidence type="ECO:0000313" key="2">
    <source>
        <dbReference type="EMBL" id="MEQ2508713.1"/>
    </source>
</evidence>
<dbReference type="Proteomes" id="UP001465717">
    <property type="component" value="Unassembled WGS sequence"/>
</dbReference>
<proteinExistence type="predicted"/>
<reference evidence="2 3" key="1">
    <citation type="submission" date="2024-04" db="EMBL/GenBank/DDBJ databases">
        <title>Human intestinal bacterial collection.</title>
        <authorList>
            <person name="Pauvert C."/>
            <person name="Hitch T.C.A."/>
            <person name="Clavel T."/>
        </authorList>
    </citation>
    <scope>NUCLEOTIDE SEQUENCE [LARGE SCALE GENOMIC DNA]</scope>
    <source>
        <strain evidence="2 3">CLA-AA-H174</strain>
    </source>
</reference>
<dbReference type="EMBL" id="JBBNGE010000037">
    <property type="protein sequence ID" value="MEQ2508713.1"/>
    <property type="molecule type" value="Genomic_DNA"/>
</dbReference>
<name>A0ABV1G097_9BACT</name>
<keyword evidence="3" id="KW-1185">Reference proteome</keyword>